<proteinExistence type="predicted"/>
<dbReference type="Proteomes" id="UP001079657">
    <property type="component" value="Unassembled WGS sequence"/>
</dbReference>
<accession>A0ABT4CLI3</accession>
<comment type="caution">
    <text evidence="2">The sequence shown here is derived from an EMBL/GenBank/DDBJ whole genome shotgun (WGS) entry which is preliminary data.</text>
</comment>
<keyword evidence="1" id="KW-0812">Transmembrane</keyword>
<gene>
    <name evidence="2" type="ORF">OXH55_04630</name>
</gene>
<sequence>MKHHGEEKWELYLKDSLDEEVKIDMEEHLLNSDECLESYLSVVEASIENEQDNELSPDFVDNVMNIIEDNKKNSKKNKKTNKKTNILIYYTSVASITIFFLLTGVFDGMYKGVSKGITVTGAYKEETKIIQYGWSNKLVDKTSIFLDSLINKEE</sequence>
<keyword evidence="1" id="KW-1133">Transmembrane helix</keyword>
<reference evidence="2" key="1">
    <citation type="submission" date="2022-12" db="EMBL/GenBank/DDBJ databases">
        <authorList>
            <person name="Wang J."/>
        </authorList>
    </citation>
    <scope>NUCLEOTIDE SEQUENCE</scope>
    <source>
        <strain evidence="2">HY-42-06</strain>
    </source>
</reference>
<keyword evidence="3" id="KW-1185">Reference proteome</keyword>
<name>A0ABT4CLI3_9CLOT</name>
<organism evidence="2 3">
    <name type="scientific">Clostridium ganghwense</name>
    <dbReference type="NCBI Taxonomy" id="312089"/>
    <lineage>
        <taxon>Bacteria</taxon>
        <taxon>Bacillati</taxon>
        <taxon>Bacillota</taxon>
        <taxon>Clostridia</taxon>
        <taxon>Eubacteriales</taxon>
        <taxon>Clostridiaceae</taxon>
        <taxon>Clostridium</taxon>
    </lineage>
</organism>
<dbReference type="RefSeq" id="WP_268048327.1">
    <property type="nucleotide sequence ID" value="NZ_JAPQES010000001.1"/>
</dbReference>
<evidence type="ECO:0000256" key="1">
    <source>
        <dbReference type="SAM" id="Phobius"/>
    </source>
</evidence>
<protein>
    <submittedName>
        <fullName evidence="2">Uncharacterized protein</fullName>
    </submittedName>
</protein>
<evidence type="ECO:0000313" key="2">
    <source>
        <dbReference type="EMBL" id="MCY6369910.1"/>
    </source>
</evidence>
<keyword evidence="1" id="KW-0472">Membrane</keyword>
<evidence type="ECO:0000313" key="3">
    <source>
        <dbReference type="Proteomes" id="UP001079657"/>
    </source>
</evidence>
<feature type="transmembrane region" description="Helical" evidence="1">
    <location>
        <begin position="86"/>
        <end position="106"/>
    </location>
</feature>
<dbReference type="EMBL" id="JAPQES010000001">
    <property type="protein sequence ID" value="MCY6369910.1"/>
    <property type="molecule type" value="Genomic_DNA"/>
</dbReference>